<proteinExistence type="predicted"/>
<sequence>MKGENTRRRGSILVTGYVEAKATGLRIASVKLAVSIYSKPQKPREVGRFYHHV</sequence>
<evidence type="ECO:0000313" key="2">
    <source>
        <dbReference type="Proteomes" id="UP000199050"/>
    </source>
</evidence>
<name>A0A1G8K1E5_9BACL</name>
<accession>A0A1G8K1E5</accession>
<gene>
    <name evidence="1" type="ORF">SAMN05216192_1053</name>
</gene>
<keyword evidence="2" id="KW-1185">Reference proteome</keyword>
<dbReference type="AlphaFoldDB" id="A0A1G8K1E5"/>
<organism evidence="1 2">
    <name type="scientific">Paenibacillus typhae</name>
    <dbReference type="NCBI Taxonomy" id="1174501"/>
    <lineage>
        <taxon>Bacteria</taxon>
        <taxon>Bacillati</taxon>
        <taxon>Bacillota</taxon>
        <taxon>Bacilli</taxon>
        <taxon>Bacillales</taxon>
        <taxon>Paenibacillaceae</taxon>
        <taxon>Paenibacillus</taxon>
    </lineage>
</organism>
<dbReference type="Proteomes" id="UP000199050">
    <property type="component" value="Unassembled WGS sequence"/>
</dbReference>
<reference evidence="2" key="1">
    <citation type="submission" date="2016-10" db="EMBL/GenBank/DDBJ databases">
        <authorList>
            <person name="Varghese N."/>
            <person name="Submissions S."/>
        </authorList>
    </citation>
    <scope>NUCLEOTIDE SEQUENCE [LARGE SCALE GENOMIC DNA]</scope>
    <source>
        <strain evidence="2">CGMCC 1.11012</strain>
    </source>
</reference>
<dbReference type="EMBL" id="FNDX01000005">
    <property type="protein sequence ID" value="SDI37261.1"/>
    <property type="molecule type" value="Genomic_DNA"/>
</dbReference>
<protein>
    <submittedName>
        <fullName evidence="1">Uncharacterized protein</fullName>
    </submittedName>
</protein>
<evidence type="ECO:0000313" key="1">
    <source>
        <dbReference type="EMBL" id="SDI37261.1"/>
    </source>
</evidence>